<dbReference type="Proteomes" id="UP000237846">
    <property type="component" value="Unassembled WGS sequence"/>
</dbReference>
<dbReference type="AlphaFoldDB" id="A0A2T0Q7W0"/>
<evidence type="ECO:0000313" key="3">
    <source>
        <dbReference type="Proteomes" id="UP000237846"/>
    </source>
</evidence>
<feature type="compositionally biased region" description="Basic and acidic residues" evidence="1">
    <location>
        <begin position="340"/>
        <end position="349"/>
    </location>
</feature>
<organism evidence="2 3">
    <name type="scientific">Allonocardiopsis opalescens</name>
    <dbReference type="NCBI Taxonomy" id="1144618"/>
    <lineage>
        <taxon>Bacteria</taxon>
        <taxon>Bacillati</taxon>
        <taxon>Actinomycetota</taxon>
        <taxon>Actinomycetes</taxon>
        <taxon>Streptosporangiales</taxon>
        <taxon>Allonocardiopsis</taxon>
    </lineage>
</organism>
<feature type="compositionally biased region" description="Basic residues" evidence="1">
    <location>
        <begin position="15"/>
        <end position="35"/>
    </location>
</feature>
<evidence type="ECO:0000256" key="1">
    <source>
        <dbReference type="SAM" id="MobiDB-lite"/>
    </source>
</evidence>
<feature type="region of interest" description="Disordered" evidence="1">
    <location>
        <begin position="128"/>
        <end position="193"/>
    </location>
</feature>
<proteinExistence type="predicted"/>
<dbReference type="EMBL" id="PVZC01000003">
    <property type="protein sequence ID" value="PRX99940.1"/>
    <property type="molecule type" value="Genomic_DNA"/>
</dbReference>
<feature type="region of interest" description="Disordered" evidence="1">
    <location>
        <begin position="1"/>
        <end position="43"/>
    </location>
</feature>
<sequence>MGWSGRIRGPGRVDRRGRRPRHGRYGRAGRERRHSALATRPRSTWRRSTRITRSGDPFVTIRLYLLPGPAPRPGLSTPSHRITRPRGPCAVGLAARGGRCVRPRRGSTSCLARLVADPPPGPHFAVGGACGRRAGRPLGSPGTSGADRRSVGSGRSAHGESGASAAWTGRPGARGTAARGAPGGATIRRVGAGRWVPGGRAHLAADLVRGARRPGPTRAHRTQAREPRLWTIRARTTPRSTDPGRPLAQPLDSCQARPAALPFQGWFAPWSGGAGVGWGTASAAAVFGCGRGVRPSLGAAVRAGRAARCAPTPGAGGAGAAPAHTDRGERLRRGQPFVPVERDDPSGRG</sequence>
<gene>
    <name evidence="2" type="ORF">CLV72_103547</name>
</gene>
<comment type="caution">
    <text evidence="2">The sequence shown here is derived from an EMBL/GenBank/DDBJ whole genome shotgun (WGS) entry which is preliminary data.</text>
</comment>
<keyword evidence="3" id="KW-1185">Reference proteome</keyword>
<reference evidence="2 3" key="1">
    <citation type="submission" date="2018-03" db="EMBL/GenBank/DDBJ databases">
        <title>Genomic Encyclopedia of Archaeal and Bacterial Type Strains, Phase II (KMG-II): from individual species to whole genera.</title>
        <authorList>
            <person name="Goeker M."/>
        </authorList>
    </citation>
    <scope>NUCLEOTIDE SEQUENCE [LARGE SCALE GENOMIC DNA]</scope>
    <source>
        <strain evidence="2 3">DSM 45601</strain>
    </source>
</reference>
<feature type="region of interest" description="Disordered" evidence="1">
    <location>
        <begin position="308"/>
        <end position="349"/>
    </location>
</feature>
<protein>
    <submittedName>
        <fullName evidence="2">Uncharacterized protein</fullName>
    </submittedName>
</protein>
<feature type="compositionally biased region" description="Low complexity" evidence="1">
    <location>
        <begin position="165"/>
        <end position="186"/>
    </location>
</feature>
<evidence type="ECO:0000313" key="2">
    <source>
        <dbReference type="EMBL" id="PRX99940.1"/>
    </source>
</evidence>
<accession>A0A2T0Q7W0</accession>
<name>A0A2T0Q7W0_9ACTN</name>